<dbReference type="InterPro" id="IPR007497">
    <property type="entry name" value="SIMPL/DUF541"/>
</dbReference>
<comment type="caution">
    <text evidence="2">The sequence shown here is derived from an EMBL/GenBank/DDBJ whole genome shotgun (WGS) entry which is preliminary data.</text>
</comment>
<sequence>MANQSNVPELDVGSAHFKITFSVSSKQELLHSSASLQNGSPHYHRDWNLRDLPPRRASHHVHLRRQTNLVSRRDAAAVTSTANSIQGMLRDLAPKLESGVATPDAPVTHWTMKSLSTSSYDTTVEVTRKAFRATTGFDIKFQDFNKLGELASTLSTTPNVTINSIQWALRDPTKKEMETQGRKLSVEDAIGKARDFADAFGARPRRKAGRSGGDSSE</sequence>
<evidence type="ECO:0000313" key="3">
    <source>
        <dbReference type="Proteomes" id="UP000566819"/>
    </source>
</evidence>
<name>A0A8H4W0G4_9HELO</name>
<proteinExistence type="predicted"/>
<dbReference type="OrthoDB" id="3335918at2759"/>
<reference evidence="2 3" key="1">
    <citation type="submission" date="2020-03" db="EMBL/GenBank/DDBJ databases">
        <title>Draft Genome Sequence of Cudoniella acicularis.</title>
        <authorList>
            <person name="Buettner E."/>
            <person name="Kellner H."/>
        </authorList>
    </citation>
    <scope>NUCLEOTIDE SEQUENCE [LARGE SCALE GENOMIC DNA]</scope>
    <source>
        <strain evidence="2 3">DSM 108380</strain>
    </source>
</reference>
<feature type="region of interest" description="Disordered" evidence="1">
    <location>
        <begin position="197"/>
        <end position="217"/>
    </location>
</feature>
<dbReference type="Pfam" id="PF04402">
    <property type="entry name" value="SIMPL"/>
    <property type="match status" value="1"/>
</dbReference>
<gene>
    <name evidence="2" type="ORF">G7Y89_g8612</name>
</gene>
<protein>
    <submittedName>
        <fullName evidence="2">Uncharacterized protein</fullName>
    </submittedName>
</protein>
<dbReference type="Proteomes" id="UP000566819">
    <property type="component" value="Unassembled WGS sequence"/>
</dbReference>
<evidence type="ECO:0000256" key="1">
    <source>
        <dbReference type="SAM" id="MobiDB-lite"/>
    </source>
</evidence>
<evidence type="ECO:0000313" key="2">
    <source>
        <dbReference type="EMBL" id="KAF4629533.1"/>
    </source>
</evidence>
<accession>A0A8H4W0G4</accession>
<organism evidence="2 3">
    <name type="scientific">Cudoniella acicularis</name>
    <dbReference type="NCBI Taxonomy" id="354080"/>
    <lineage>
        <taxon>Eukaryota</taxon>
        <taxon>Fungi</taxon>
        <taxon>Dikarya</taxon>
        <taxon>Ascomycota</taxon>
        <taxon>Pezizomycotina</taxon>
        <taxon>Leotiomycetes</taxon>
        <taxon>Helotiales</taxon>
        <taxon>Tricladiaceae</taxon>
        <taxon>Cudoniella</taxon>
    </lineage>
</organism>
<dbReference type="AlphaFoldDB" id="A0A8H4W0G4"/>
<dbReference type="EMBL" id="JAAMPI010000664">
    <property type="protein sequence ID" value="KAF4629533.1"/>
    <property type="molecule type" value="Genomic_DNA"/>
</dbReference>
<keyword evidence="3" id="KW-1185">Reference proteome</keyword>